<dbReference type="Proteomes" id="UP000040088">
    <property type="component" value="Unassembled WGS sequence"/>
</dbReference>
<evidence type="ECO:0000313" key="1">
    <source>
        <dbReference type="EMBL" id="CNL96478.1"/>
    </source>
</evidence>
<dbReference type="InterPro" id="IPR054205">
    <property type="entry name" value="DUF6911"/>
</dbReference>
<accession>A0A0T9V1W3</accession>
<reference evidence="2" key="1">
    <citation type="submission" date="2015-03" db="EMBL/GenBank/DDBJ databases">
        <authorList>
            <consortium name="Pathogen Informatics"/>
        </authorList>
    </citation>
    <scope>NUCLEOTIDE SEQUENCE [LARGE SCALE GENOMIC DNA]</scope>
    <source>
        <strain evidence="2">IP27925</strain>
    </source>
</reference>
<dbReference type="Pfam" id="PF21852">
    <property type="entry name" value="DUF6911"/>
    <property type="match status" value="1"/>
</dbReference>
<dbReference type="RefSeq" id="WP_050085949.1">
    <property type="nucleotide sequence ID" value="NZ_CABHPX010000050.1"/>
</dbReference>
<protein>
    <submittedName>
        <fullName evidence="1">Uncharacterized protein</fullName>
    </submittedName>
</protein>
<dbReference type="AlphaFoldDB" id="A0A0T9V1W3"/>
<dbReference type="EMBL" id="CQEM01000046">
    <property type="protein sequence ID" value="CNL96478.1"/>
    <property type="molecule type" value="Genomic_DNA"/>
</dbReference>
<proteinExistence type="predicted"/>
<evidence type="ECO:0000313" key="2">
    <source>
        <dbReference type="Proteomes" id="UP000040088"/>
    </source>
</evidence>
<organism evidence="1 2">
    <name type="scientific">Yersinia aleksiciae</name>
    <dbReference type="NCBI Taxonomy" id="263819"/>
    <lineage>
        <taxon>Bacteria</taxon>
        <taxon>Pseudomonadati</taxon>
        <taxon>Pseudomonadota</taxon>
        <taxon>Gammaproteobacteria</taxon>
        <taxon>Enterobacterales</taxon>
        <taxon>Yersiniaceae</taxon>
        <taxon>Yersinia</taxon>
    </lineage>
</organism>
<sequence>MMMNYELSRLCAGERHVRRESPLWSDVIDFLNVLKNSSGSVNIRIINAPDVGPERLSVEAENGFYLVTLLEYDKTGGDVRSIWDKACSSGESVMVLGNYWPERQLTKDFDLVVRIFKEFFDTGNVSTDLLN</sequence>
<name>A0A0T9V1W3_YERAE</name>
<gene>
    <name evidence="1" type="ORF">ERS008460_04213</name>
</gene>